<evidence type="ECO:0000256" key="1">
    <source>
        <dbReference type="SAM" id="SignalP"/>
    </source>
</evidence>
<keyword evidence="1" id="KW-0732">Signal</keyword>
<evidence type="ECO:0000313" key="3">
    <source>
        <dbReference type="Proteomes" id="UP001057455"/>
    </source>
</evidence>
<dbReference type="CDD" id="cd22823">
    <property type="entry name" value="Gal_Rha_Lectin"/>
    <property type="match status" value="1"/>
</dbReference>
<feature type="chain" id="PRO_5040954369" description="SUEL-type lectin domain-containing protein" evidence="1">
    <location>
        <begin position="27"/>
        <end position="236"/>
    </location>
</feature>
<name>A0A9W5TA68_BABOV</name>
<dbReference type="Proteomes" id="UP001057455">
    <property type="component" value="Unassembled WGS sequence"/>
</dbReference>
<dbReference type="AlphaFoldDB" id="A0A9W5TA68"/>
<keyword evidence="3" id="KW-1185">Reference proteome</keyword>
<evidence type="ECO:0000313" key="2">
    <source>
        <dbReference type="EMBL" id="GFE54098.1"/>
    </source>
</evidence>
<accession>A0A9W5TA68</accession>
<comment type="caution">
    <text evidence="2">The sequence shown here is derived from an EMBL/GenBank/DDBJ whole genome shotgun (WGS) entry which is preliminary data.</text>
</comment>
<feature type="signal peptide" evidence="1">
    <location>
        <begin position="1"/>
        <end position="26"/>
    </location>
</feature>
<proteinExistence type="predicted"/>
<dbReference type="OrthoDB" id="365648at2759"/>
<protein>
    <recommendedName>
        <fullName evidence="4">SUEL-type lectin domain-containing protein</fullName>
    </recommendedName>
</protein>
<dbReference type="EMBL" id="BLIY01000009">
    <property type="protein sequence ID" value="GFE54098.1"/>
    <property type="molecule type" value="Genomic_DNA"/>
</dbReference>
<sequence length="236" mass="25835">MYVSKIPIALLASASLAAIFAKFGSATSNVGNVVKCRGQHTIYVEDEGLYEIKCTKDQEMHVVEAYGVCNEDIISNNITASKSFRRESLSTAFTRYCPPFFSKNEKCVIHINKKVADAQRFLVGNDLTCKKGVTFIGLYHCCDKEKSAIEPGEVVTLAAKKEGTLSPRCPPGKKINVITSGQRGTFLCNKGHITSTTQKAAELCNNKEMCNITFGIVEPDICPGNNTSHFVKYTCV</sequence>
<evidence type="ECO:0008006" key="4">
    <source>
        <dbReference type="Google" id="ProtNLM"/>
    </source>
</evidence>
<gene>
    <name evidence="2" type="ORF">BaOVIS_015020</name>
</gene>
<organism evidence="2 3">
    <name type="scientific">Babesia ovis</name>
    <dbReference type="NCBI Taxonomy" id="5869"/>
    <lineage>
        <taxon>Eukaryota</taxon>
        <taxon>Sar</taxon>
        <taxon>Alveolata</taxon>
        <taxon>Apicomplexa</taxon>
        <taxon>Aconoidasida</taxon>
        <taxon>Piroplasmida</taxon>
        <taxon>Babesiidae</taxon>
        <taxon>Babesia</taxon>
    </lineage>
</organism>
<reference evidence="2" key="1">
    <citation type="submission" date="2019-12" db="EMBL/GenBank/DDBJ databases">
        <title>Genome sequence of Babesia ovis.</title>
        <authorList>
            <person name="Yamagishi J."/>
            <person name="Sevinc F."/>
            <person name="Xuan X."/>
        </authorList>
    </citation>
    <scope>NUCLEOTIDE SEQUENCE</scope>
    <source>
        <strain evidence="2">Selcuk</strain>
    </source>
</reference>